<accession>A0A1K0GYI1</accession>
<feature type="transmembrane region" description="Helical" evidence="1">
    <location>
        <begin position="85"/>
        <end position="105"/>
    </location>
</feature>
<feature type="transmembrane region" description="Helical" evidence="1">
    <location>
        <begin position="25"/>
        <end position="46"/>
    </location>
</feature>
<protein>
    <submittedName>
        <fullName evidence="2">Uncharacterized protein</fullName>
    </submittedName>
</protein>
<dbReference type="EMBL" id="MEIA01000097">
    <property type="protein sequence ID" value="OJF14491.1"/>
    <property type="molecule type" value="Genomic_DNA"/>
</dbReference>
<evidence type="ECO:0000313" key="2">
    <source>
        <dbReference type="EMBL" id="OJF14491.1"/>
    </source>
</evidence>
<evidence type="ECO:0000256" key="1">
    <source>
        <dbReference type="SAM" id="Phobius"/>
    </source>
</evidence>
<reference evidence="2 3" key="1">
    <citation type="submission" date="2016-09" db="EMBL/GenBank/DDBJ databases">
        <title>Couchioplanes caeruleus draft genome sequence.</title>
        <authorList>
            <person name="Sheehan J."/>
            <person name="Caffrey P."/>
        </authorList>
    </citation>
    <scope>NUCLEOTIDE SEQUENCE [LARGE SCALE GENOMIC DNA]</scope>
    <source>
        <strain evidence="2 3">DSM 43634</strain>
    </source>
</reference>
<sequence>MSFREELRHQFAAESESDAVGRIRFYAAGLNILGGIFAFALIFMMVGGRLSWAAAPGCALLIAGAVWGVMVQLTRDVFAGRQRLWWAWGCTVLGVLEIVVVANLAS</sequence>
<keyword evidence="1" id="KW-0472">Membrane</keyword>
<proteinExistence type="predicted"/>
<feature type="transmembrane region" description="Helical" evidence="1">
    <location>
        <begin position="52"/>
        <end position="73"/>
    </location>
</feature>
<dbReference type="Proteomes" id="UP000182486">
    <property type="component" value="Unassembled WGS sequence"/>
</dbReference>
<keyword evidence="1" id="KW-1133">Transmembrane helix</keyword>
<keyword evidence="3" id="KW-1185">Reference proteome</keyword>
<organism evidence="2 3">
    <name type="scientific">Couchioplanes caeruleus subsp. caeruleus</name>
    <dbReference type="NCBI Taxonomy" id="56427"/>
    <lineage>
        <taxon>Bacteria</taxon>
        <taxon>Bacillati</taxon>
        <taxon>Actinomycetota</taxon>
        <taxon>Actinomycetes</taxon>
        <taxon>Micromonosporales</taxon>
        <taxon>Micromonosporaceae</taxon>
        <taxon>Couchioplanes</taxon>
    </lineage>
</organism>
<comment type="caution">
    <text evidence="2">The sequence shown here is derived from an EMBL/GenBank/DDBJ whole genome shotgun (WGS) entry which is preliminary data.</text>
</comment>
<keyword evidence="1" id="KW-0812">Transmembrane</keyword>
<dbReference type="RefSeq" id="WP_071804707.1">
    <property type="nucleotide sequence ID" value="NZ_MEIA01000097.1"/>
</dbReference>
<dbReference type="AlphaFoldDB" id="A0A1K0GYI1"/>
<gene>
    <name evidence="2" type="ORF">BG844_09640</name>
</gene>
<name>A0A1K0GYI1_9ACTN</name>
<evidence type="ECO:0000313" key="3">
    <source>
        <dbReference type="Proteomes" id="UP000182486"/>
    </source>
</evidence>